<dbReference type="EMBL" id="ML208378">
    <property type="protein sequence ID" value="TFK67335.1"/>
    <property type="molecule type" value="Genomic_DNA"/>
</dbReference>
<keyword evidence="2" id="KW-1185">Reference proteome</keyword>
<evidence type="ECO:0000313" key="2">
    <source>
        <dbReference type="Proteomes" id="UP000308600"/>
    </source>
</evidence>
<gene>
    <name evidence="1" type="ORF">BDN72DRAFT_104968</name>
</gene>
<organism evidence="1 2">
    <name type="scientific">Pluteus cervinus</name>
    <dbReference type="NCBI Taxonomy" id="181527"/>
    <lineage>
        <taxon>Eukaryota</taxon>
        <taxon>Fungi</taxon>
        <taxon>Dikarya</taxon>
        <taxon>Basidiomycota</taxon>
        <taxon>Agaricomycotina</taxon>
        <taxon>Agaricomycetes</taxon>
        <taxon>Agaricomycetidae</taxon>
        <taxon>Agaricales</taxon>
        <taxon>Pluteineae</taxon>
        <taxon>Pluteaceae</taxon>
        <taxon>Pluteus</taxon>
    </lineage>
</organism>
<sequence length="366" mass="39712">MIVPASALLIGIDKYPKPFPTLSSAVKDAKAMESLLKSDLGMTKGVTLLTDADATKENIINAIQSLKPVVSGRDEFILIFFSGIAARARTPDASDGQSTMGLICPVDAYETGGISDGALLQLLDQVAKERGRNICVFLDCSGGIFSWEIPQSCTIYAPSKADETAAGGAFTQAVLRTFREHKDKLDQMTHWALRGAIQTAMTKTTVYCWGEWANRPLFNSQGPDPHHSYIPCYQSGDGTIILSAGAAHGVRPGAIYGAYSSNQSHSDPKELQAPGPENVPSFFYAAEEQGYADPIKVFVDGQRPTVDPLTHRRSNCVEWGREIEAKSTRKRLSLYQQRGYYPVGAVSCRPVPIPRLRARALGSSHS</sequence>
<protein>
    <submittedName>
        <fullName evidence="1">Uncharacterized protein</fullName>
    </submittedName>
</protein>
<proteinExistence type="predicted"/>
<dbReference type="Proteomes" id="UP000308600">
    <property type="component" value="Unassembled WGS sequence"/>
</dbReference>
<evidence type="ECO:0000313" key="1">
    <source>
        <dbReference type="EMBL" id="TFK67335.1"/>
    </source>
</evidence>
<name>A0ACD3ANR0_9AGAR</name>
<accession>A0ACD3ANR0</accession>
<reference evidence="1 2" key="1">
    <citation type="journal article" date="2019" name="Nat. Ecol. Evol.">
        <title>Megaphylogeny resolves global patterns of mushroom evolution.</title>
        <authorList>
            <person name="Varga T."/>
            <person name="Krizsan K."/>
            <person name="Foldi C."/>
            <person name="Dima B."/>
            <person name="Sanchez-Garcia M."/>
            <person name="Sanchez-Ramirez S."/>
            <person name="Szollosi G.J."/>
            <person name="Szarkandi J.G."/>
            <person name="Papp V."/>
            <person name="Albert L."/>
            <person name="Andreopoulos W."/>
            <person name="Angelini C."/>
            <person name="Antonin V."/>
            <person name="Barry K.W."/>
            <person name="Bougher N.L."/>
            <person name="Buchanan P."/>
            <person name="Buyck B."/>
            <person name="Bense V."/>
            <person name="Catcheside P."/>
            <person name="Chovatia M."/>
            <person name="Cooper J."/>
            <person name="Damon W."/>
            <person name="Desjardin D."/>
            <person name="Finy P."/>
            <person name="Geml J."/>
            <person name="Haridas S."/>
            <person name="Hughes K."/>
            <person name="Justo A."/>
            <person name="Karasinski D."/>
            <person name="Kautmanova I."/>
            <person name="Kiss B."/>
            <person name="Kocsube S."/>
            <person name="Kotiranta H."/>
            <person name="LaButti K.M."/>
            <person name="Lechner B.E."/>
            <person name="Liimatainen K."/>
            <person name="Lipzen A."/>
            <person name="Lukacs Z."/>
            <person name="Mihaltcheva S."/>
            <person name="Morgado L.N."/>
            <person name="Niskanen T."/>
            <person name="Noordeloos M.E."/>
            <person name="Ohm R.A."/>
            <person name="Ortiz-Santana B."/>
            <person name="Ovrebo C."/>
            <person name="Racz N."/>
            <person name="Riley R."/>
            <person name="Savchenko A."/>
            <person name="Shiryaev A."/>
            <person name="Soop K."/>
            <person name="Spirin V."/>
            <person name="Szebenyi C."/>
            <person name="Tomsovsky M."/>
            <person name="Tulloss R.E."/>
            <person name="Uehling J."/>
            <person name="Grigoriev I.V."/>
            <person name="Vagvolgyi C."/>
            <person name="Papp T."/>
            <person name="Martin F.M."/>
            <person name="Miettinen O."/>
            <person name="Hibbett D.S."/>
            <person name="Nagy L.G."/>
        </authorList>
    </citation>
    <scope>NUCLEOTIDE SEQUENCE [LARGE SCALE GENOMIC DNA]</scope>
    <source>
        <strain evidence="1 2">NL-1719</strain>
    </source>
</reference>